<dbReference type="AlphaFoldDB" id="A0A157ZZS3"/>
<gene>
    <name evidence="1" type="ORF">AWB82_01408</name>
</gene>
<evidence type="ECO:0000313" key="2">
    <source>
        <dbReference type="Proteomes" id="UP000054596"/>
    </source>
</evidence>
<dbReference type="EMBL" id="FCOJ02000007">
    <property type="protein sequence ID" value="SAK50387.1"/>
    <property type="molecule type" value="Genomic_DNA"/>
</dbReference>
<comment type="caution">
    <text evidence="1">The sequence shown here is derived from an EMBL/GenBank/DDBJ whole genome shotgun (WGS) entry which is preliminary data.</text>
</comment>
<organism evidence="1 2">
    <name type="scientific">Caballeronia glebae</name>
    <dbReference type="NCBI Taxonomy" id="1777143"/>
    <lineage>
        <taxon>Bacteria</taxon>
        <taxon>Pseudomonadati</taxon>
        <taxon>Pseudomonadota</taxon>
        <taxon>Betaproteobacteria</taxon>
        <taxon>Burkholderiales</taxon>
        <taxon>Burkholderiaceae</taxon>
        <taxon>Caballeronia</taxon>
    </lineage>
</organism>
<reference evidence="1" key="1">
    <citation type="submission" date="2016-01" db="EMBL/GenBank/DDBJ databases">
        <authorList>
            <person name="Peeters C."/>
        </authorList>
    </citation>
    <scope>NUCLEOTIDE SEQUENCE [LARGE SCALE GENOMIC DNA]</scope>
    <source>
        <strain evidence="1">LMG 29325</strain>
    </source>
</reference>
<accession>A0A157ZZS3</accession>
<name>A0A157ZZS3_9BURK</name>
<evidence type="ECO:0000313" key="1">
    <source>
        <dbReference type="EMBL" id="SAK50387.1"/>
    </source>
</evidence>
<sequence length="34" mass="4349">MELKRMRHWIYFLFLVRAGRCCTLTREQLTRTYR</sequence>
<keyword evidence="2" id="KW-1185">Reference proteome</keyword>
<protein>
    <submittedName>
        <fullName evidence="1">Uncharacterized protein</fullName>
    </submittedName>
</protein>
<proteinExistence type="predicted"/>
<dbReference type="Proteomes" id="UP000054596">
    <property type="component" value="Unassembled WGS sequence"/>
</dbReference>